<dbReference type="Gene3D" id="3.90.550.10">
    <property type="entry name" value="Spore Coat Polysaccharide Biosynthesis Protein SpsA, Chain A"/>
    <property type="match status" value="1"/>
</dbReference>
<keyword evidence="4 12" id="KW-0548">Nucleotidyltransferase</keyword>
<evidence type="ECO:0000256" key="2">
    <source>
        <dbReference type="ARBA" id="ARBA00012387"/>
    </source>
</evidence>
<dbReference type="RefSeq" id="WP_101500935.1">
    <property type="nucleotide sequence ID" value="NZ_CP025583.1"/>
</dbReference>
<reference evidence="13" key="1">
    <citation type="submission" date="2017-12" db="EMBL/GenBank/DDBJ databases">
        <title>Genomic analysis of Paracoccus sp. CBA4604.</title>
        <authorList>
            <person name="Roh S.W."/>
            <person name="Kim J.Y."/>
            <person name="Kim J.S."/>
        </authorList>
    </citation>
    <scope>NUCLEOTIDE SEQUENCE [LARGE SCALE GENOMIC DNA]</scope>
    <source>
        <strain evidence="13">CBA4604</strain>
    </source>
</reference>
<dbReference type="InterPro" id="IPR051161">
    <property type="entry name" value="Mannose-6P_isomerase_type2"/>
</dbReference>
<sequence length="491" mass="53193">MDHDNPHIVPVLLCGGSGTRLWPLSRKSYPKQFAQLLGDETLFQQAARRFVPAQGTDAPEAPVFDAPLVVTGSDFRFIVVEQLQQIGLDPGAVLIEPEGRNTAPAVLTAAYYLLARDPQAIMLVAPSDHAIPDPAAFRAAVGRGLSAVRNGRIVTFGITPDRAETGYGYLELAAAPDDAGAVDLVRFVEKPDAEAARAMLASGNFLWNAGIFLARAADMVQAFHTHAPEVVEPVSAALKSATADLGFLRLDPRAYAKVPSISVDYAVMEKAGNLAVVPFSDGWSDLGGWDAVWRAQDPDEQGVALSGPAHAIGCRDSLLRAESDAQVLIGIGLDNIIAIAMPDAVLVARKDRAQDVKLAVDLLRRQQQTQAEMLPRDYRPWGWYETLVLGGRFQVKRIVVNPGASLSLQSHHHRAEHWIVVEGTAKVQIDDETRLITENQSVYIPLGAVHRMENPGKLPMVLIEVQTGSYLGEDDIIRYDDIYARGQGAKG</sequence>
<evidence type="ECO:0000256" key="8">
    <source>
        <dbReference type="RuleBase" id="RU004190"/>
    </source>
</evidence>
<dbReference type="InterPro" id="IPR014710">
    <property type="entry name" value="RmlC-like_jellyroll"/>
</dbReference>
<evidence type="ECO:0000256" key="4">
    <source>
        <dbReference type="ARBA" id="ARBA00022695"/>
    </source>
</evidence>
<dbReference type="NCBIfam" id="TIGR01479">
    <property type="entry name" value="GMP_PMI"/>
    <property type="match status" value="1"/>
</dbReference>
<keyword evidence="6" id="KW-0342">GTP-binding</keyword>
<dbReference type="CDD" id="cd02213">
    <property type="entry name" value="cupin_PMI_typeII_C"/>
    <property type="match status" value="1"/>
</dbReference>
<dbReference type="InterPro" id="IPR005835">
    <property type="entry name" value="NTP_transferase_dom"/>
</dbReference>
<dbReference type="EMBL" id="CP025583">
    <property type="protein sequence ID" value="AUM75596.1"/>
    <property type="molecule type" value="Genomic_DNA"/>
</dbReference>
<dbReference type="PANTHER" id="PTHR46390">
    <property type="entry name" value="MANNOSE-1-PHOSPHATE GUANYLYLTRANSFERASE"/>
    <property type="match status" value="1"/>
</dbReference>
<dbReference type="PANTHER" id="PTHR46390:SF1">
    <property type="entry name" value="MANNOSE-1-PHOSPHATE GUANYLYLTRANSFERASE"/>
    <property type="match status" value="1"/>
</dbReference>
<feature type="domain" description="Nucleotidyl transferase" evidence="9">
    <location>
        <begin position="10"/>
        <end position="300"/>
    </location>
</feature>
<dbReference type="Pfam" id="PF22640">
    <property type="entry name" value="ManC_GMP_beta-helix"/>
    <property type="match status" value="1"/>
</dbReference>
<evidence type="ECO:0000256" key="1">
    <source>
        <dbReference type="ARBA" id="ARBA00006115"/>
    </source>
</evidence>
<evidence type="ECO:0000313" key="13">
    <source>
        <dbReference type="Proteomes" id="UP000234882"/>
    </source>
</evidence>
<dbReference type="GO" id="GO:0004475">
    <property type="term" value="F:mannose-1-phosphate guanylyltransferase (GTP) activity"/>
    <property type="evidence" value="ECO:0007669"/>
    <property type="project" value="UniProtKB-EC"/>
</dbReference>
<keyword evidence="13" id="KW-1185">Reference proteome</keyword>
<dbReference type="OrthoDB" id="9806359at2"/>
<organism evidence="12 13">
    <name type="scientific">Paracoccus jeotgali</name>
    <dbReference type="NCBI Taxonomy" id="2065379"/>
    <lineage>
        <taxon>Bacteria</taxon>
        <taxon>Pseudomonadati</taxon>
        <taxon>Pseudomonadota</taxon>
        <taxon>Alphaproteobacteria</taxon>
        <taxon>Rhodobacterales</taxon>
        <taxon>Paracoccaceae</taxon>
        <taxon>Paracoccus</taxon>
    </lineage>
</organism>
<evidence type="ECO:0000256" key="6">
    <source>
        <dbReference type="ARBA" id="ARBA00023134"/>
    </source>
</evidence>
<proteinExistence type="inferred from homology"/>
<dbReference type="InterPro" id="IPR029044">
    <property type="entry name" value="Nucleotide-diphossugar_trans"/>
</dbReference>
<dbReference type="CDD" id="cd02509">
    <property type="entry name" value="GDP-M1P_Guanylyltransferase"/>
    <property type="match status" value="1"/>
</dbReference>
<dbReference type="Gene3D" id="2.60.120.10">
    <property type="entry name" value="Jelly Rolls"/>
    <property type="match status" value="1"/>
</dbReference>
<dbReference type="GO" id="GO:0009298">
    <property type="term" value="P:GDP-mannose biosynthetic process"/>
    <property type="evidence" value="ECO:0007669"/>
    <property type="project" value="TreeGrafter"/>
</dbReference>
<feature type="domain" description="Mannose-6-phosphate isomerase type II C-terminal" evidence="10">
    <location>
        <begin position="369"/>
        <end position="481"/>
    </location>
</feature>
<dbReference type="InterPro" id="IPR011051">
    <property type="entry name" value="RmlC_Cupin_sf"/>
</dbReference>
<dbReference type="AlphaFoldDB" id="A0A2K9MKL3"/>
<dbReference type="InterPro" id="IPR054566">
    <property type="entry name" value="ManC/GMP-like_b-helix"/>
</dbReference>
<evidence type="ECO:0000259" key="11">
    <source>
        <dbReference type="Pfam" id="PF22640"/>
    </source>
</evidence>
<comment type="catalytic activity">
    <reaction evidence="7">
        <text>alpha-D-mannose 1-phosphate + GTP + H(+) = GDP-alpha-D-mannose + diphosphate</text>
        <dbReference type="Rhea" id="RHEA:15229"/>
        <dbReference type="ChEBI" id="CHEBI:15378"/>
        <dbReference type="ChEBI" id="CHEBI:33019"/>
        <dbReference type="ChEBI" id="CHEBI:37565"/>
        <dbReference type="ChEBI" id="CHEBI:57527"/>
        <dbReference type="ChEBI" id="CHEBI:58409"/>
        <dbReference type="EC" id="2.7.7.13"/>
    </reaction>
</comment>
<dbReference type="Pfam" id="PF00483">
    <property type="entry name" value="NTP_transferase"/>
    <property type="match status" value="1"/>
</dbReference>
<dbReference type="SUPFAM" id="SSF53448">
    <property type="entry name" value="Nucleotide-diphospho-sugar transferases"/>
    <property type="match status" value="1"/>
</dbReference>
<dbReference type="InterPro" id="IPR001538">
    <property type="entry name" value="Man6P_isomerase-2_C"/>
</dbReference>
<dbReference type="GO" id="GO:0000271">
    <property type="term" value="P:polysaccharide biosynthetic process"/>
    <property type="evidence" value="ECO:0007669"/>
    <property type="project" value="InterPro"/>
</dbReference>
<dbReference type="InterPro" id="IPR049577">
    <property type="entry name" value="GMPP_N"/>
</dbReference>
<accession>A0A2K9MKL3</accession>
<feature type="domain" description="MannoseP isomerase/GMP-like beta-helix" evidence="11">
    <location>
        <begin position="324"/>
        <end position="361"/>
    </location>
</feature>
<keyword evidence="3 12" id="KW-0808">Transferase</keyword>
<dbReference type="GO" id="GO:0005525">
    <property type="term" value="F:GTP binding"/>
    <property type="evidence" value="ECO:0007669"/>
    <property type="project" value="UniProtKB-KW"/>
</dbReference>
<dbReference type="FunFam" id="2.60.120.10:FF:000032">
    <property type="entry name" value="Mannose-1-phosphate guanylyltransferase/mannose-6-phosphate isomerase"/>
    <property type="match status" value="1"/>
</dbReference>
<keyword evidence="12" id="KW-0413">Isomerase</keyword>
<dbReference type="KEGG" id="paru:CYR75_07545"/>
<dbReference type="EC" id="2.7.7.13" evidence="2"/>
<dbReference type="GO" id="GO:0016853">
    <property type="term" value="F:isomerase activity"/>
    <property type="evidence" value="ECO:0007669"/>
    <property type="project" value="UniProtKB-KW"/>
</dbReference>
<dbReference type="Proteomes" id="UP000234882">
    <property type="component" value="Chromosome"/>
</dbReference>
<evidence type="ECO:0000256" key="3">
    <source>
        <dbReference type="ARBA" id="ARBA00022679"/>
    </source>
</evidence>
<dbReference type="Pfam" id="PF01050">
    <property type="entry name" value="MannoseP_isomer"/>
    <property type="match status" value="1"/>
</dbReference>
<evidence type="ECO:0000256" key="5">
    <source>
        <dbReference type="ARBA" id="ARBA00022741"/>
    </source>
</evidence>
<evidence type="ECO:0000259" key="9">
    <source>
        <dbReference type="Pfam" id="PF00483"/>
    </source>
</evidence>
<protein>
    <recommendedName>
        <fullName evidence="2">mannose-1-phosphate guanylyltransferase</fullName>
        <ecNumber evidence="2">2.7.7.13</ecNumber>
    </recommendedName>
</protein>
<evidence type="ECO:0000313" key="12">
    <source>
        <dbReference type="EMBL" id="AUM75596.1"/>
    </source>
</evidence>
<name>A0A2K9MKL3_9RHOB</name>
<comment type="similarity">
    <text evidence="1 8">Belongs to the mannose-6-phosphate isomerase type 2 family.</text>
</comment>
<evidence type="ECO:0000256" key="7">
    <source>
        <dbReference type="ARBA" id="ARBA00047343"/>
    </source>
</evidence>
<gene>
    <name evidence="12" type="ORF">CYR75_07545</name>
</gene>
<dbReference type="SUPFAM" id="SSF51182">
    <property type="entry name" value="RmlC-like cupins"/>
    <property type="match status" value="1"/>
</dbReference>
<keyword evidence="5" id="KW-0547">Nucleotide-binding</keyword>
<evidence type="ECO:0000259" key="10">
    <source>
        <dbReference type="Pfam" id="PF01050"/>
    </source>
</evidence>
<dbReference type="InterPro" id="IPR006375">
    <property type="entry name" value="Man1P_GuaTrfase/Man6P_Isoase"/>
</dbReference>